<dbReference type="InterPro" id="IPR000742">
    <property type="entry name" value="EGF"/>
</dbReference>
<sequence>MKELWIMVVFATVSFPQEDLITSSAIPTTMDIKNPTTDDPITLNTTGLPTTGYPTSIPITSTSLPTTSNTTSITTTPPLVCINGGELQSGVCICPDEWTGDTCSEGTSTHLHYTSPWIYH</sequence>
<evidence type="ECO:0000259" key="1">
    <source>
        <dbReference type="PROSITE" id="PS00022"/>
    </source>
</evidence>
<dbReference type="STRING" id="8022.A0A060XM28"/>
<protein>
    <recommendedName>
        <fullName evidence="1">EGF-like domain-containing protein</fullName>
    </recommendedName>
</protein>
<dbReference type="PROSITE" id="PS00022">
    <property type="entry name" value="EGF_1"/>
    <property type="match status" value="1"/>
</dbReference>
<accession>A0A060XM28</accession>
<evidence type="ECO:0000313" key="3">
    <source>
        <dbReference type="Proteomes" id="UP000193380"/>
    </source>
</evidence>
<gene>
    <name evidence="2" type="ORF">GSONMT00051916001</name>
</gene>
<organism evidence="2 3">
    <name type="scientific">Oncorhynchus mykiss</name>
    <name type="common">Rainbow trout</name>
    <name type="synonym">Salmo gairdneri</name>
    <dbReference type="NCBI Taxonomy" id="8022"/>
    <lineage>
        <taxon>Eukaryota</taxon>
        <taxon>Metazoa</taxon>
        <taxon>Chordata</taxon>
        <taxon>Craniata</taxon>
        <taxon>Vertebrata</taxon>
        <taxon>Euteleostomi</taxon>
        <taxon>Actinopterygii</taxon>
        <taxon>Neopterygii</taxon>
        <taxon>Teleostei</taxon>
        <taxon>Protacanthopterygii</taxon>
        <taxon>Salmoniformes</taxon>
        <taxon>Salmonidae</taxon>
        <taxon>Salmoninae</taxon>
        <taxon>Oncorhynchus</taxon>
    </lineage>
</organism>
<dbReference type="Proteomes" id="UP000193380">
    <property type="component" value="Unassembled WGS sequence"/>
</dbReference>
<name>A0A060XM28_ONCMY</name>
<reference evidence="2" key="1">
    <citation type="journal article" date="2014" name="Nat. Commun.">
        <title>The rainbow trout genome provides novel insights into evolution after whole-genome duplication in vertebrates.</title>
        <authorList>
            <person name="Berthelot C."/>
            <person name="Brunet F."/>
            <person name="Chalopin D."/>
            <person name="Juanchich A."/>
            <person name="Bernard M."/>
            <person name="Noel B."/>
            <person name="Bento P."/>
            <person name="Da Silva C."/>
            <person name="Labadie K."/>
            <person name="Alberti A."/>
            <person name="Aury J.M."/>
            <person name="Louis A."/>
            <person name="Dehais P."/>
            <person name="Bardou P."/>
            <person name="Montfort J."/>
            <person name="Klopp C."/>
            <person name="Cabau C."/>
            <person name="Gaspin C."/>
            <person name="Thorgaard G.H."/>
            <person name="Boussaha M."/>
            <person name="Quillet E."/>
            <person name="Guyomard R."/>
            <person name="Galiana D."/>
            <person name="Bobe J."/>
            <person name="Volff J.N."/>
            <person name="Genet C."/>
            <person name="Wincker P."/>
            <person name="Jaillon O."/>
            <person name="Roest Crollius H."/>
            <person name="Guiguen Y."/>
        </authorList>
    </citation>
    <scope>NUCLEOTIDE SEQUENCE [LARGE SCALE GENOMIC DNA]</scope>
</reference>
<reference evidence="2" key="2">
    <citation type="submission" date="2014-03" db="EMBL/GenBank/DDBJ databases">
        <authorList>
            <person name="Genoscope - CEA"/>
        </authorList>
    </citation>
    <scope>NUCLEOTIDE SEQUENCE</scope>
</reference>
<dbReference type="EMBL" id="FR905637">
    <property type="protein sequence ID" value="CDQ80663.1"/>
    <property type="molecule type" value="Genomic_DNA"/>
</dbReference>
<dbReference type="AlphaFoldDB" id="A0A060XM28"/>
<proteinExistence type="predicted"/>
<feature type="domain" description="EGF-like" evidence="1">
    <location>
        <begin position="92"/>
        <end position="103"/>
    </location>
</feature>
<dbReference type="PaxDb" id="8022-A0A060XM28"/>
<dbReference type="Gene3D" id="2.10.25.10">
    <property type="entry name" value="Laminin"/>
    <property type="match status" value="1"/>
</dbReference>
<evidence type="ECO:0000313" key="2">
    <source>
        <dbReference type="EMBL" id="CDQ80663.1"/>
    </source>
</evidence>